<evidence type="ECO:0000313" key="1">
    <source>
        <dbReference type="EMBL" id="MBD8525316.1"/>
    </source>
</evidence>
<dbReference type="EMBL" id="JACYTR010000008">
    <property type="protein sequence ID" value="MBD8525316.1"/>
    <property type="molecule type" value="Genomic_DNA"/>
</dbReference>
<accession>A0AAW3ZH10</accession>
<dbReference type="AlphaFoldDB" id="A0AAW3ZH10"/>
<dbReference type="RefSeq" id="WP_192028659.1">
    <property type="nucleotide sequence ID" value="NZ_JACYTR010000008.1"/>
</dbReference>
<evidence type="ECO:0008006" key="3">
    <source>
        <dbReference type="Google" id="ProtNLM"/>
    </source>
</evidence>
<dbReference type="Proteomes" id="UP000613768">
    <property type="component" value="Unassembled WGS sequence"/>
</dbReference>
<keyword evidence="2" id="KW-1185">Reference proteome</keyword>
<protein>
    <recommendedName>
        <fullName evidence="3">Apea-like HEPN domain-containing protein</fullName>
    </recommendedName>
</protein>
<name>A0AAW3ZH10_9GAMM</name>
<gene>
    <name evidence="1" type="ORF">IFO71_06125</name>
</gene>
<organism evidence="1 2">
    <name type="scientific">Pseudomarimonas arenosa</name>
    <dbReference type="NCBI Taxonomy" id="2774145"/>
    <lineage>
        <taxon>Bacteria</taxon>
        <taxon>Pseudomonadati</taxon>
        <taxon>Pseudomonadota</taxon>
        <taxon>Gammaproteobacteria</taxon>
        <taxon>Lysobacterales</taxon>
        <taxon>Lysobacteraceae</taxon>
        <taxon>Pseudomarimonas</taxon>
    </lineage>
</organism>
<comment type="caution">
    <text evidence="1">The sequence shown here is derived from an EMBL/GenBank/DDBJ whole genome shotgun (WGS) entry which is preliminary data.</text>
</comment>
<evidence type="ECO:0000313" key="2">
    <source>
        <dbReference type="Proteomes" id="UP000613768"/>
    </source>
</evidence>
<sequence length="409" mass="44780">MKSISNRDRIRGRIQAYVSSVTKNGGIPKLGDDGKCKEAVDAYETLSPEVRSLLSSDDFMLTFAEWAIVYEPECLKGIALEVGPVPDIDNTKLREIADSFSQFLSSLPQTTRLAIRVSELPLAGPGLKELGQGYSLVKLGDSIDKLSQYICVEVPGIALPRSGRVTVQDALDKAKVWIAIESLRGGFRRRYSASISPIDVKAPTFIHSAVDGAEGNAIPVQGHDEMAVHCRSLIVEARPVGLISPSQPYQIPHILTLHDKAHAATSQPIMSACQWLIDGDCTSDDSAKFLNYCLGLEALLSEKAGRRKPSGESGDLDAPPSMMIADRCAFLLGDTVEQRDEIRKEMGQLYALRSKLVHGRTRRLSPEEHRHGVRARRLLGDLIKTQHGKLLKSVGLELKPNWLAPNSNS</sequence>
<reference evidence="1 2" key="1">
    <citation type="submission" date="2020-09" db="EMBL/GenBank/DDBJ databases">
        <title>Pseudoxanthomonas sp. CAU 1598 isolated from sand of Yaerae Beach.</title>
        <authorList>
            <person name="Kim W."/>
        </authorList>
    </citation>
    <scope>NUCLEOTIDE SEQUENCE [LARGE SCALE GENOMIC DNA]</scope>
    <source>
        <strain evidence="1 2">CAU 1598</strain>
    </source>
</reference>
<proteinExistence type="predicted"/>